<gene>
    <name evidence="1" type="ORF">GGQ64_004503</name>
</gene>
<dbReference type="EMBL" id="JACIEE010000010">
    <property type="protein sequence ID" value="MBB3979263.1"/>
    <property type="molecule type" value="Genomic_DNA"/>
</dbReference>
<comment type="caution">
    <text evidence="1">The sequence shown here is derived from an EMBL/GenBank/DDBJ whole genome shotgun (WGS) entry which is preliminary data.</text>
</comment>
<dbReference type="RefSeq" id="WP_246422847.1">
    <property type="nucleotide sequence ID" value="NZ_JACIEE010000010.1"/>
</dbReference>
<protein>
    <recommendedName>
        <fullName evidence="3">Flagellar assembly protein FliH</fullName>
    </recommendedName>
</protein>
<organism evidence="1 2">
    <name type="scientific">Mycoplana azooxidifex</name>
    <dbReference type="NCBI Taxonomy" id="1636188"/>
    <lineage>
        <taxon>Bacteria</taxon>
        <taxon>Pseudomonadati</taxon>
        <taxon>Pseudomonadota</taxon>
        <taxon>Alphaproteobacteria</taxon>
        <taxon>Hyphomicrobiales</taxon>
        <taxon>Rhizobiaceae</taxon>
        <taxon>Mycoplana</taxon>
    </lineage>
</organism>
<evidence type="ECO:0000313" key="2">
    <source>
        <dbReference type="Proteomes" id="UP000574761"/>
    </source>
</evidence>
<accession>A0A7W6GLI0</accession>
<dbReference type="AlphaFoldDB" id="A0A7W6GLI0"/>
<sequence length="241" mass="26103">MVGLQEARRLVCAADGHVEGRGAMSLQLARYLKDFSEPRRPQPSFLHDGAFARPGSLAEEPAFDLSAPEPQIDVEAEREQAFAAGRAEAEAELGARHQAEIEGLRKAHAAEIEALRDHLERHSAAMIAERFTTMTDMLADLVASQAANVLAPVLDEVLARQAVADLATMIRAGLPEGDGIVVTVKGPSHLFEQLKLQFVEGAPMVLRHLEADDLDLAAEFGDTVLVTRMAAWADTVRRVLA</sequence>
<proteinExistence type="predicted"/>
<reference evidence="1 2" key="1">
    <citation type="submission" date="2020-08" db="EMBL/GenBank/DDBJ databases">
        <title>Genomic Encyclopedia of Type Strains, Phase IV (KMG-IV): sequencing the most valuable type-strain genomes for metagenomic binning, comparative biology and taxonomic classification.</title>
        <authorList>
            <person name="Goeker M."/>
        </authorList>
    </citation>
    <scope>NUCLEOTIDE SEQUENCE [LARGE SCALE GENOMIC DNA]</scope>
    <source>
        <strain evidence="1 2">DSM 100211</strain>
    </source>
</reference>
<evidence type="ECO:0008006" key="3">
    <source>
        <dbReference type="Google" id="ProtNLM"/>
    </source>
</evidence>
<dbReference type="Proteomes" id="UP000574761">
    <property type="component" value="Unassembled WGS sequence"/>
</dbReference>
<name>A0A7W6GLI0_9HYPH</name>
<evidence type="ECO:0000313" key="1">
    <source>
        <dbReference type="EMBL" id="MBB3979263.1"/>
    </source>
</evidence>
<keyword evidence="2" id="KW-1185">Reference proteome</keyword>